<keyword evidence="1" id="KW-0808">Transferase</keyword>
<proteinExistence type="predicted"/>
<organism evidence="1 2">
    <name type="scientific">Weissella bombi</name>
    <dbReference type="NCBI Taxonomy" id="1505725"/>
    <lineage>
        <taxon>Bacteria</taxon>
        <taxon>Bacillati</taxon>
        <taxon>Bacillota</taxon>
        <taxon>Bacilli</taxon>
        <taxon>Lactobacillales</taxon>
        <taxon>Lactobacillaceae</taxon>
        <taxon>Weissella</taxon>
    </lineage>
</organism>
<dbReference type="SUPFAM" id="SSF55874">
    <property type="entry name" value="ATPase domain of HSP90 chaperone/DNA topoisomerase II/histidine kinase"/>
    <property type="match status" value="1"/>
</dbReference>
<reference evidence="2" key="1">
    <citation type="submission" date="2016-08" db="EMBL/GenBank/DDBJ databases">
        <authorList>
            <person name="Varghese N."/>
            <person name="Submissions Spin"/>
        </authorList>
    </citation>
    <scope>NUCLEOTIDE SEQUENCE [LARGE SCALE GENOMIC DNA]</scope>
    <source>
        <strain evidence="2">R-53094</strain>
    </source>
</reference>
<dbReference type="GO" id="GO:0016301">
    <property type="term" value="F:kinase activity"/>
    <property type="evidence" value="ECO:0007669"/>
    <property type="project" value="UniProtKB-KW"/>
</dbReference>
<sequence length="338" mass="38250">MTQLFKVSNVTMSGTLKMINELYNISDDNIQLDFSKMYKVRMDGMILFIKAIKDLRKKGKKFWPMKEADYWHEGRPAINYAAHVGFFKGIGIDYGNDVGEATPSSRFVPITVVTESNLYQLSKMGDLHIGIETYSESLAKVLTDNSTLKKIYAYLIREMVRNPFEHSTTDQVWIAAQVHPTEEYVEVVISDDGEGIRQTLKINKDFKDIVEDDEHAVRYALKPGISGKKYAHKTGGNWDNSGFGLYVTSRLTEKYGDFLLGSGNFLIEMNNTGEKVYKETQLQIKGTFIRLQLNTEIMEDIDQKIISEIVSEGEAESKNIDGAIQSASKASKMIDLTK</sequence>
<dbReference type="STRING" id="1505725.GA0061074_1244"/>
<evidence type="ECO:0000313" key="2">
    <source>
        <dbReference type="Proteomes" id="UP000199268"/>
    </source>
</evidence>
<dbReference type="RefSeq" id="WP_092464063.1">
    <property type="nucleotide sequence ID" value="NZ_BJEE01000003.1"/>
</dbReference>
<evidence type="ECO:0000313" key="1">
    <source>
        <dbReference type="EMBL" id="SCC14660.1"/>
    </source>
</evidence>
<dbReference type="InterPro" id="IPR036890">
    <property type="entry name" value="HATPase_C_sf"/>
</dbReference>
<keyword evidence="1" id="KW-0418">Kinase</keyword>
<dbReference type="OrthoDB" id="3194831at2"/>
<dbReference type="Gene3D" id="3.30.565.10">
    <property type="entry name" value="Histidine kinase-like ATPase, C-terminal domain"/>
    <property type="match status" value="1"/>
</dbReference>
<accession>A0A1C4C6B8</accession>
<keyword evidence="2" id="KW-1185">Reference proteome</keyword>
<dbReference type="Proteomes" id="UP000199268">
    <property type="component" value="Unassembled WGS sequence"/>
</dbReference>
<name>A0A1C4C6B8_9LACO</name>
<dbReference type="EMBL" id="FMAO01000024">
    <property type="protein sequence ID" value="SCC14660.1"/>
    <property type="molecule type" value="Genomic_DNA"/>
</dbReference>
<dbReference type="AlphaFoldDB" id="A0A1C4C6B8"/>
<gene>
    <name evidence="1" type="ORF">GA0061074_1244</name>
</gene>
<protein>
    <submittedName>
        <fullName evidence="1">Histidine kinase-, DNA gyrase B-, and HSP90-like ATPase</fullName>
    </submittedName>
</protein>